<name>A0ABN3CHN2_9ACTN</name>
<accession>A0ABN3CHN2</accession>
<dbReference type="EMBL" id="BAAAQX010000010">
    <property type="protein sequence ID" value="GAA2208928.1"/>
    <property type="molecule type" value="Genomic_DNA"/>
</dbReference>
<gene>
    <name evidence="1" type="ORF">GCM10009850_043860</name>
</gene>
<dbReference type="Proteomes" id="UP001499843">
    <property type="component" value="Unassembled WGS sequence"/>
</dbReference>
<reference evidence="1 2" key="1">
    <citation type="journal article" date="2019" name="Int. J. Syst. Evol. Microbiol.">
        <title>The Global Catalogue of Microorganisms (GCM) 10K type strain sequencing project: providing services to taxonomists for standard genome sequencing and annotation.</title>
        <authorList>
            <consortium name="The Broad Institute Genomics Platform"/>
            <consortium name="The Broad Institute Genome Sequencing Center for Infectious Disease"/>
            <person name="Wu L."/>
            <person name="Ma J."/>
        </authorList>
    </citation>
    <scope>NUCLEOTIDE SEQUENCE [LARGE SCALE GENOMIC DNA]</scope>
    <source>
        <strain evidence="1 2">JCM 16114</strain>
    </source>
</reference>
<organism evidence="1 2">
    <name type="scientific">Nonomuraea monospora</name>
    <dbReference type="NCBI Taxonomy" id="568818"/>
    <lineage>
        <taxon>Bacteria</taxon>
        <taxon>Bacillati</taxon>
        <taxon>Actinomycetota</taxon>
        <taxon>Actinomycetes</taxon>
        <taxon>Streptosporangiales</taxon>
        <taxon>Streptosporangiaceae</taxon>
        <taxon>Nonomuraea</taxon>
    </lineage>
</organism>
<protein>
    <submittedName>
        <fullName evidence="1">Uncharacterized protein</fullName>
    </submittedName>
</protein>
<proteinExistence type="predicted"/>
<comment type="caution">
    <text evidence="1">The sequence shown here is derived from an EMBL/GenBank/DDBJ whole genome shotgun (WGS) entry which is preliminary data.</text>
</comment>
<sequence length="64" mass="7300">MQTVEIHRNVNAEPQAQVFLFGVDLFATPPEQVIAELRTRYEVEVERNDGGLVVPRSRTSSRVF</sequence>
<evidence type="ECO:0000313" key="1">
    <source>
        <dbReference type="EMBL" id="GAA2208928.1"/>
    </source>
</evidence>
<keyword evidence="2" id="KW-1185">Reference proteome</keyword>
<evidence type="ECO:0000313" key="2">
    <source>
        <dbReference type="Proteomes" id="UP001499843"/>
    </source>
</evidence>